<comment type="caution">
    <text evidence="2">The sequence shown here is derived from an EMBL/GenBank/DDBJ whole genome shotgun (WGS) entry which is preliminary data.</text>
</comment>
<accession>A0A0P9D9U7</accession>
<sequence length="127" mass="14563">IGINDVWRQFDTPWQREWHVPQDEYAATLGELVAQTRPRLKGMVLLTPYMVEPNRADPMRAAMERYDAVVRDLADQHDAVFVDTQAAFDTVLAHMHPMALAWDRIHPTQVGHMVLARALLDALGYAW</sequence>
<dbReference type="Pfam" id="PF13472">
    <property type="entry name" value="Lipase_GDSL_2"/>
    <property type="match status" value="1"/>
</dbReference>
<gene>
    <name evidence="2" type="ORF">SE17_16160</name>
</gene>
<dbReference type="SUPFAM" id="SSF52266">
    <property type="entry name" value="SGNH hydrolase"/>
    <property type="match status" value="1"/>
</dbReference>
<protein>
    <submittedName>
        <fullName evidence="2">GDSL family lipase</fullName>
    </submittedName>
</protein>
<proteinExistence type="predicted"/>
<evidence type="ECO:0000313" key="3">
    <source>
        <dbReference type="Proteomes" id="UP000050509"/>
    </source>
</evidence>
<dbReference type="AlphaFoldDB" id="A0A0P9D9U7"/>
<evidence type="ECO:0000259" key="1">
    <source>
        <dbReference type="Pfam" id="PF13472"/>
    </source>
</evidence>
<dbReference type="EMBL" id="LJCR01000582">
    <property type="protein sequence ID" value="KPV52334.1"/>
    <property type="molecule type" value="Genomic_DNA"/>
</dbReference>
<dbReference type="InterPro" id="IPR013830">
    <property type="entry name" value="SGNH_hydro"/>
</dbReference>
<dbReference type="Proteomes" id="UP000050509">
    <property type="component" value="Unassembled WGS sequence"/>
</dbReference>
<feature type="non-terminal residue" evidence="2">
    <location>
        <position position="1"/>
    </location>
</feature>
<evidence type="ECO:0000313" key="2">
    <source>
        <dbReference type="EMBL" id="KPV52334.1"/>
    </source>
</evidence>
<reference evidence="2 3" key="1">
    <citation type="submission" date="2015-09" db="EMBL/GenBank/DDBJ databases">
        <title>Draft genome sequence of Kouleothrix aurantiaca JCM 19913.</title>
        <authorList>
            <person name="Hemp J."/>
        </authorList>
    </citation>
    <scope>NUCLEOTIDE SEQUENCE [LARGE SCALE GENOMIC DNA]</scope>
    <source>
        <strain evidence="2 3">COM-B</strain>
    </source>
</reference>
<keyword evidence="3" id="KW-1185">Reference proteome</keyword>
<feature type="domain" description="SGNH hydrolase-type esterase" evidence="1">
    <location>
        <begin position="1"/>
        <end position="112"/>
    </location>
</feature>
<dbReference type="InterPro" id="IPR036514">
    <property type="entry name" value="SGNH_hydro_sf"/>
</dbReference>
<dbReference type="Gene3D" id="3.40.50.1110">
    <property type="entry name" value="SGNH hydrolase"/>
    <property type="match status" value="1"/>
</dbReference>
<name>A0A0P9D9U7_9CHLR</name>
<organism evidence="2 3">
    <name type="scientific">Kouleothrix aurantiaca</name>
    <dbReference type="NCBI Taxonomy" id="186479"/>
    <lineage>
        <taxon>Bacteria</taxon>
        <taxon>Bacillati</taxon>
        <taxon>Chloroflexota</taxon>
        <taxon>Chloroflexia</taxon>
        <taxon>Chloroflexales</taxon>
        <taxon>Roseiflexineae</taxon>
        <taxon>Roseiflexaceae</taxon>
        <taxon>Kouleothrix</taxon>
    </lineage>
</organism>